<name>A0A2H0AMR1_9BACT</name>
<accession>A0A2H0AMR1</accession>
<gene>
    <name evidence="2" type="ORF">COX15_00065</name>
</gene>
<sequence>MPKNKGQVMLLTVMLLSGAILASTSLAGLLIIYQLRQATDVKGSMQAVFAADSGIEWAFYNETRPGAEQQLYPKIITLTNGLPGSPVKVTITKIPGDPLPLKAIGQSGRSARAFQANLPSYNLSPPNLPPSSFSCGDSVTFTYKGSSVTYGTVLNATTGKCWMDRNLGASQVATSSTDSAAYGDLFQWGRLDDSHQTRTSATTSNLSSSNNPGHSNFILAPNSPYNGRSPQNDNLWQGVTGTNNPCPSGWRIPTDT</sequence>
<evidence type="ECO:0000313" key="2">
    <source>
        <dbReference type="EMBL" id="PIP46684.1"/>
    </source>
</evidence>
<evidence type="ECO:0000256" key="1">
    <source>
        <dbReference type="SAM" id="MobiDB-lite"/>
    </source>
</evidence>
<comment type="caution">
    <text evidence="2">The sequence shown here is derived from an EMBL/GenBank/DDBJ whole genome shotgun (WGS) entry which is preliminary data.</text>
</comment>
<evidence type="ECO:0000313" key="3">
    <source>
        <dbReference type="Proteomes" id="UP000230007"/>
    </source>
</evidence>
<organism evidence="2 3">
    <name type="scientific">Candidatus Colwellbacteria bacterium CG23_combo_of_CG06-09_8_20_14_all_42_19</name>
    <dbReference type="NCBI Taxonomy" id="1974541"/>
    <lineage>
        <taxon>Bacteria</taxon>
        <taxon>Candidatus Colwelliibacteriota</taxon>
    </lineage>
</organism>
<feature type="non-terminal residue" evidence="2">
    <location>
        <position position="256"/>
    </location>
</feature>
<dbReference type="EMBL" id="PCSK01000001">
    <property type="protein sequence ID" value="PIP46684.1"/>
    <property type="molecule type" value="Genomic_DNA"/>
</dbReference>
<dbReference type="Proteomes" id="UP000230007">
    <property type="component" value="Unassembled WGS sequence"/>
</dbReference>
<proteinExistence type="predicted"/>
<reference evidence="2 3" key="1">
    <citation type="submission" date="2017-09" db="EMBL/GenBank/DDBJ databases">
        <title>Depth-based differentiation of microbial function through sediment-hosted aquifers and enrichment of novel symbionts in the deep terrestrial subsurface.</title>
        <authorList>
            <person name="Probst A.J."/>
            <person name="Ladd B."/>
            <person name="Jarett J.K."/>
            <person name="Geller-Mcgrath D.E."/>
            <person name="Sieber C.M."/>
            <person name="Emerson J.B."/>
            <person name="Anantharaman K."/>
            <person name="Thomas B.C."/>
            <person name="Malmstrom R."/>
            <person name="Stieglmeier M."/>
            <person name="Klingl A."/>
            <person name="Woyke T."/>
            <person name="Ryan C.M."/>
            <person name="Banfield J.F."/>
        </authorList>
    </citation>
    <scope>NUCLEOTIDE SEQUENCE [LARGE SCALE GENOMIC DNA]</scope>
    <source>
        <strain evidence="2">CG23_combo_of_CG06-09_8_20_14_all_42_19</strain>
    </source>
</reference>
<feature type="compositionally biased region" description="Low complexity" evidence="1">
    <location>
        <begin position="199"/>
        <end position="211"/>
    </location>
</feature>
<feature type="compositionally biased region" description="Polar residues" evidence="1">
    <location>
        <begin position="223"/>
        <end position="232"/>
    </location>
</feature>
<protein>
    <recommendedName>
        <fullName evidence="4">Fibrobacter succinogenes major paralogous domain-containing protein</fullName>
    </recommendedName>
</protein>
<evidence type="ECO:0008006" key="4">
    <source>
        <dbReference type="Google" id="ProtNLM"/>
    </source>
</evidence>
<dbReference type="AlphaFoldDB" id="A0A2H0AMR1"/>
<feature type="region of interest" description="Disordered" evidence="1">
    <location>
        <begin position="196"/>
        <end position="232"/>
    </location>
</feature>